<evidence type="ECO:0000313" key="14">
    <source>
        <dbReference type="Proteomes" id="UP000789595"/>
    </source>
</evidence>
<dbReference type="InterPro" id="IPR006068">
    <property type="entry name" value="ATPase_P-typ_cation-transptr_C"/>
</dbReference>
<evidence type="ECO:0000256" key="2">
    <source>
        <dbReference type="ARBA" id="ARBA00022553"/>
    </source>
</evidence>
<dbReference type="SFLD" id="SFLDG00002">
    <property type="entry name" value="C1.7:_P-type_atpase_like"/>
    <property type="match status" value="1"/>
</dbReference>
<sequence length="1054" mass="111640">MRALLLCAGLAAALPRRRALRPLALRGGSAAPAPAAAAAPALPTVAEAESAHAWTATDTVTRFAAKPDAGLSEAEVTRRREVSGRNVLVQAAKRTQWQMLLDQFDDRLVQILVGVAVLSAVLGMLDAEDPTAWVDPVVISLILMSNAAVGVWQESSADGALAALEKLQPARCCVRRNSAWDGEVQASELVPGDVVYLRVGDKVPADCRLLQLKTSAFSTDEAALTGESVTTSKDLDVVSDEKAPLADRSNIVFAGTVVTRGHATGVVVATGMSTQIGRVQAGVDAARADREKTPLAKKLDEFGSQLTLVIGGICAATFAASVPRFGSPVFGGNRLKGAAHYAKGAVALGVAAIPEGLPAVITLCLSLGTRRMAARRVVVRRLPSVETLGCTSVICSDKTGTLTTNAMTVVSLLIPSSGTFDELEVTGGSYDPTDGDVRGFEERNGCADVRLLQCASVCALCNDAQLARDEDSGEFVRVGEPTECALRVLAEKLGPPPFRKPAGYEQAGAWQRAALSWRHAFERKATLEFDRGRKSMSTVCTRGDATSLYVKGAPDSVIARCTRVRREDGSVVSLDESTRSALIEKVTAMASRPLRCLALATKDVTAWEDVERGGPAAHEAFESDLILEGVAGIRDPPRPEAKRAIARCKSAGVRVFMITGDSKETAVAIGKELGILESDERAWEGNAFFADDSAEAEGRRKDLLAPSAGDGVFCRTAPADKQRIIKLLADAHGDVTAMTGDGVNDAPALQQASIGVAMGIAGTEVAKQAADMILMDDDFATIVAAVEEGRGIYKNMQAFVCFLLSCNFGEVATVFGATCLGVPDVLTPLQLLWVNLVTDGPPATALGFNPPDPDAMSRPPRDPKAPILTPWLLGRYAITGAYVGFATIQVFLNEFKDRGVSRQRLRSWASCDLKEPAWADFAPINAGSDACAGAFGAKGAVKATAQTLALTTLVAMEMLKALSAVSLDHSLLRVAPWANPWLLAGVALPVALHMFLLHAPWLRGLFGLAPLTKANWITVAKFSLPILLVEELTKAVGREVDRRERERRRAAASN</sequence>
<dbReference type="InterPro" id="IPR001757">
    <property type="entry name" value="P_typ_ATPase"/>
</dbReference>
<dbReference type="SFLD" id="SFLDS00003">
    <property type="entry name" value="Haloacid_Dehalogenase"/>
    <property type="match status" value="1"/>
</dbReference>
<dbReference type="Pfam" id="PF00690">
    <property type="entry name" value="Cation_ATPase_N"/>
    <property type="match status" value="1"/>
</dbReference>
<feature type="signal peptide" evidence="11">
    <location>
        <begin position="1"/>
        <end position="19"/>
    </location>
</feature>
<dbReference type="GO" id="GO:0005388">
    <property type="term" value="F:P-type calcium transporter activity"/>
    <property type="evidence" value="ECO:0007669"/>
    <property type="project" value="UniProtKB-EC"/>
</dbReference>
<dbReference type="Gene3D" id="3.40.1110.10">
    <property type="entry name" value="Calcium-transporting ATPase, cytoplasmic domain N"/>
    <property type="match status" value="1"/>
</dbReference>
<dbReference type="PANTHER" id="PTHR42861">
    <property type="entry name" value="CALCIUM-TRANSPORTING ATPASE"/>
    <property type="match status" value="1"/>
</dbReference>
<dbReference type="SUPFAM" id="SSF81653">
    <property type="entry name" value="Calcium ATPase, transduction domain A"/>
    <property type="match status" value="1"/>
</dbReference>
<dbReference type="OrthoDB" id="3352408at2759"/>
<dbReference type="InterPro" id="IPR005782">
    <property type="entry name" value="P-type_ATPase_IIA"/>
</dbReference>
<keyword evidence="3" id="KW-0812">Transmembrane</keyword>
<dbReference type="GO" id="GO:0012505">
    <property type="term" value="C:endomembrane system"/>
    <property type="evidence" value="ECO:0007669"/>
    <property type="project" value="UniProtKB-SubCell"/>
</dbReference>
<dbReference type="NCBIfam" id="TIGR01116">
    <property type="entry name" value="ATPase-IIA1_Ca"/>
    <property type="match status" value="1"/>
</dbReference>
<dbReference type="FunFam" id="1.20.1110.10:FF:000065">
    <property type="entry name" value="Sarcoplasmic/endoplasmic reticulum calcium ATPase 1"/>
    <property type="match status" value="2"/>
</dbReference>
<reference evidence="13" key="1">
    <citation type="submission" date="2021-11" db="EMBL/GenBank/DDBJ databases">
        <authorList>
            <consortium name="Genoscope - CEA"/>
            <person name="William W."/>
        </authorList>
    </citation>
    <scope>NUCLEOTIDE SEQUENCE</scope>
</reference>
<dbReference type="InterPro" id="IPR059000">
    <property type="entry name" value="ATPase_P-type_domA"/>
</dbReference>
<keyword evidence="10" id="KW-0109">Calcium transport</keyword>
<evidence type="ECO:0000259" key="12">
    <source>
        <dbReference type="SMART" id="SM00831"/>
    </source>
</evidence>
<dbReference type="InterPro" id="IPR036412">
    <property type="entry name" value="HAD-like_sf"/>
</dbReference>
<dbReference type="EMBL" id="CAKKNE010000003">
    <property type="protein sequence ID" value="CAH0372061.1"/>
    <property type="molecule type" value="Genomic_DNA"/>
</dbReference>
<evidence type="ECO:0000313" key="13">
    <source>
        <dbReference type="EMBL" id="CAH0372061.1"/>
    </source>
</evidence>
<evidence type="ECO:0000256" key="6">
    <source>
        <dbReference type="ARBA" id="ARBA00022842"/>
    </source>
</evidence>
<comment type="similarity">
    <text evidence="10">Belongs to the cation transport ATPase (P-type) (TC 3.A.3) family.</text>
</comment>
<dbReference type="PRINTS" id="PR00119">
    <property type="entry name" value="CATATPASE"/>
</dbReference>
<keyword evidence="10" id="KW-0813">Transport</keyword>
<keyword evidence="8" id="KW-1133">Transmembrane helix</keyword>
<organism evidence="13 14">
    <name type="scientific">Pelagomonas calceolata</name>
    <dbReference type="NCBI Taxonomy" id="35677"/>
    <lineage>
        <taxon>Eukaryota</taxon>
        <taxon>Sar</taxon>
        <taxon>Stramenopiles</taxon>
        <taxon>Ochrophyta</taxon>
        <taxon>Pelagophyceae</taxon>
        <taxon>Pelagomonadales</taxon>
        <taxon>Pelagomonadaceae</taxon>
        <taxon>Pelagomonas</taxon>
    </lineage>
</organism>
<dbReference type="Gene3D" id="1.20.1110.10">
    <property type="entry name" value="Calcium-transporting ATPase, transmembrane domain"/>
    <property type="match status" value="1"/>
</dbReference>
<dbReference type="Pfam" id="PF00122">
    <property type="entry name" value="E1-E2_ATPase"/>
    <property type="match status" value="1"/>
</dbReference>
<dbReference type="NCBIfam" id="TIGR01494">
    <property type="entry name" value="ATPase_P-type"/>
    <property type="match status" value="2"/>
</dbReference>
<dbReference type="InterPro" id="IPR023298">
    <property type="entry name" value="ATPase_P-typ_TM_dom_sf"/>
</dbReference>
<keyword evidence="5 10" id="KW-0067">ATP-binding</keyword>
<evidence type="ECO:0000256" key="7">
    <source>
        <dbReference type="ARBA" id="ARBA00022967"/>
    </source>
</evidence>
<evidence type="ECO:0000256" key="8">
    <source>
        <dbReference type="ARBA" id="ARBA00022989"/>
    </source>
</evidence>
<dbReference type="FunFam" id="2.70.150.10:FF:000160">
    <property type="entry name" value="Sarcoplasmic/endoplasmic reticulum calcium ATPase 1"/>
    <property type="match status" value="1"/>
</dbReference>
<dbReference type="InterPro" id="IPR008250">
    <property type="entry name" value="ATPase_P-typ_transduc_dom_A_sf"/>
</dbReference>
<protein>
    <recommendedName>
        <fullName evidence="10">Calcium-transporting ATPase</fullName>
        <ecNumber evidence="10">7.2.2.10</ecNumber>
    </recommendedName>
</protein>
<keyword evidence="6" id="KW-0460">Magnesium</keyword>
<dbReference type="InterPro" id="IPR004014">
    <property type="entry name" value="ATPase_P-typ_cation-transptr_N"/>
</dbReference>
<dbReference type="SFLD" id="SFLDF00027">
    <property type="entry name" value="p-type_atpase"/>
    <property type="match status" value="1"/>
</dbReference>
<dbReference type="EC" id="7.2.2.10" evidence="10"/>
<comment type="subcellular location">
    <subcellularLocation>
        <location evidence="1">Endomembrane system</location>
        <topology evidence="1">Multi-pass membrane protein</topology>
    </subcellularLocation>
    <subcellularLocation>
        <location evidence="10">Membrane</location>
        <topology evidence="10">Multi-pass membrane protein</topology>
    </subcellularLocation>
</comment>
<keyword evidence="10" id="KW-0406">Ion transport</keyword>
<dbReference type="SUPFAM" id="SSF81660">
    <property type="entry name" value="Metal cation-transporting ATPase, ATP-binding domain N"/>
    <property type="match status" value="1"/>
</dbReference>
<keyword evidence="4 10" id="KW-0547">Nucleotide-binding</keyword>
<dbReference type="Gene3D" id="3.40.50.1000">
    <property type="entry name" value="HAD superfamily/HAD-like"/>
    <property type="match status" value="1"/>
</dbReference>
<keyword evidence="14" id="KW-1185">Reference proteome</keyword>
<dbReference type="InterPro" id="IPR023214">
    <property type="entry name" value="HAD_sf"/>
</dbReference>
<evidence type="ECO:0000256" key="5">
    <source>
        <dbReference type="ARBA" id="ARBA00022840"/>
    </source>
</evidence>
<evidence type="ECO:0000256" key="3">
    <source>
        <dbReference type="ARBA" id="ARBA00022692"/>
    </source>
</evidence>
<evidence type="ECO:0000256" key="4">
    <source>
        <dbReference type="ARBA" id="ARBA00022741"/>
    </source>
</evidence>
<dbReference type="GO" id="GO:0016020">
    <property type="term" value="C:membrane"/>
    <property type="evidence" value="ECO:0007669"/>
    <property type="project" value="UniProtKB-SubCell"/>
</dbReference>
<dbReference type="InterPro" id="IPR023299">
    <property type="entry name" value="ATPase_P-typ_cyto_dom_N"/>
</dbReference>
<accession>A0A8J2SPY1</accession>
<keyword evidence="7" id="KW-1278">Translocase</keyword>
<dbReference type="Pfam" id="PF13246">
    <property type="entry name" value="Cation_ATPase"/>
    <property type="match status" value="1"/>
</dbReference>
<evidence type="ECO:0000256" key="1">
    <source>
        <dbReference type="ARBA" id="ARBA00004127"/>
    </source>
</evidence>
<dbReference type="PROSITE" id="PS00154">
    <property type="entry name" value="ATPASE_E1_E2"/>
    <property type="match status" value="1"/>
</dbReference>
<proteinExistence type="inferred from homology"/>
<dbReference type="SUPFAM" id="SSF56784">
    <property type="entry name" value="HAD-like"/>
    <property type="match status" value="1"/>
</dbReference>
<evidence type="ECO:0000256" key="11">
    <source>
        <dbReference type="SAM" id="SignalP"/>
    </source>
</evidence>
<keyword evidence="11" id="KW-0732">Signal</keyword>
<name>A0A8J2SPY1_9STRA</name>
<dbReference type="InterPro" id="IPR044492">
    <property type="entry name" value="P_typ_ATPase_HD_dom"/>
</dbReference>
<dbReference type="GO" id="GO:0005524">
    <property type="term" value="F:ATP binding"/>
    <property type="evidence" value="ECO:0007669"/>
    <property type="project" value="UniProtKB-KW"/>
</dbReference>
<comment type="catalytic activity">
    <reaction evidence="10">
        <text>Ca(2+)(in) + ATP + H2O = Ca(2+)(out) + ADP + phosphate + H(+)</text>
        <dbReference type="Rhea" id="RHEA:18105"/>
        <dbReference type="ChEBI" id="CHEBI:15377"/>
        <dbReference type="ChEBI" id="CHEBI:15378"/>
        <dbReference type="ChEBI" id="CHEBI:29108"/>
        <dbReference type="ChEBI" id="CHEBI:30616"/>
        <dbReference type="ChEBI" id="CHEBI:43474"/>
        <dbReference type="ChEBI" id="CHEBI:456216"/>
        <dbReference type="EC" id="7.2.2.10"/>
    </reaction>
</comment>
<dbReference type="Gene3D" id="2.70.150.10">
    <property type="entry name" value="Calcium-transporting ATPase, cytoplasmic transduction domain A"/>
    <property type="match status" value="1"/>
</dbReference>
<dbReference type="SMART" id="SM00831">
    <property type="entry name" value="Cation_ATPase_N"/>
    <property type="match status" value="1"/>
</dbReference>
<dbReference type="Pfam" id="PF00689">
    <property type="entry name" value="Cation_ATPase_C"/>
    <property type="match status" value="1"/>
</dbReference>
<dbReference type="InterPro" id="IPR018303">
    <property type="entry name" value="ATPase_P-typ_P_site"/>
</dbReference>
<keyword evidence="10" id="KW-0106">Calcium</keyword>
<evidence type="ECO:0000256" key="9">
    <source>
        <dbReference type="ARBA" id="ARBA00023136"/>
    </source>
</evidence>
<comment type="function">
    <text evidence="10">Catalyzes the hydrolysis of ATP coupled with the transport of calcium.</text>
</comment>
<feature type="domain" description="Cation-transporting P-type ATPase N-terminal" evidence="12">
    <location>
        <begin position="50"/>
        <end position="124"/>
    </location>
</feature>
<dbReference type="SUPFAM" id="SSF81665">
    <property type="entry name" value="Calcium ATPase, transmembrane domain M"/>
    <property type="match status" value="1"/>
</dbReference>
<dbReference type="GO" id="GO:0016887">
    <property type="term" value="F:ATP hydrolysis activity"/>
    <property type="evidence" value="ECO:0007669"/>
    <property type="project" value="InterPro"/>
</dbReference>
<dbReference type="PRINTS" id="PR00121">
    <property type="entry name" value="NAKATPASE"/>
</dbReference>
<keyword evidence="2" id="KW-0597">Phosphoprotein</keyword>
<gene>
    <name evidence="13" type="ORF">PECAL_3P20360</name>
</gene>
<dbReference type="Proteomes" id="UP000789595">
    <property type="component" value="Unassembled WGS sequence"/>
</dbReference>
<dbReference type="AlphaFoldDB" id="A0A8J2SPY1"/>
<keyword evidence="9" id="KW-0472">Membrane</keyword>
<evidence type="ECO:0000256" key="10">
    <source>
        <dbReference type="RuleBase" id="RU361146"/>
    </source>
</evidence>
<comment type="caution">
    <text evidence="13">The sequence shown here is derived from an EMBL/GenBank/DDBJ whole genome shotgun (WGS) entry which is preliminary data.</text>
</comment>
<feature type="chain" id="PRO_5035274018" description="Calcium-transporting ATPase" evidence="11">
    <location>
        <begin position="20"/>
        <end position="1054"/>
    </location>
</feature>